<dbReference type="SUPFAM" id="SSF55729">
    <property type="entry name" value="Acyl-CoA N-acyltransferases (Nat)"/>
    <property type="match status" value="1"/>
</dbReference>
<dbReference type="Gene3D" id="3.10.129.10">
    <property type="entry name" value="Hotdog Thioesterase"/>
    <property type="match status" value="1"/>
</dbReference>
<gene>
    <name evidence="5" type="ORF">EZ242_04260</name>
</gene>
<dbReference type="EMBL" id="SMLL01000001">
    <property type="protein sequence ID" value="TFZ04969.1"/>
    <property type="molecule type" value="Genomic_DNA"/>
</dbReference>
<keyword evidence="1" id="KW-0808">Transferase</keyword>
<dbReference type="SUPFAM" id="SSF54637">
    <property type="entry name" value="Thioesterase/thiol ester dehydrase-isomerase"/>
    <property type="match status" value="1"/>
</dbReference>
<dbReference type="OrthoDB" id="9796171at2"/>
<dbReference type="InterPro" id="IPR006683">
    <property type="entry name" value="Thioestr_dom"/>
</dbReference>
<evidence type="ECO:0000313" key="6">
    <source>
        <dbReference type="Proteomes" id="UP000297564"/>
    </source>
</evidence>
<reference evidence="5 6" key="1">
    <citation type="submission" date="2019-03" db="EMBL/GenBank/DDBJ databases">
        <title>Ramlibacter rhizophilus CCTCC AB2015357, whole genome shotgun sequence.</title>
        <authorList>
            <person name="Zhang X."/>
            <person name="Feng G."/>
            <person name="Zhu H."/>
        </authorList>
    </citation>
    <scope>NUCLEOTIDE SEQUENCE [LARGE SCALE GENOMIC DNA]</scope>
    <source>
        <strain evidence="5 6">CCTCC AB2015357</strain>
    </source>
</reference>
<dbReference type="CDD" id="cd00586">
    <property type="entry name" value="4HBT"/>
    <property type="match status" value="1"/>
</dbReference>
<name>A0A4Z0C450_9BURK</name>
<dbReference type="Proteomes" id="UP000297564">
    <property type="component" value="Unassembled WGS sequence"/>
</dbReference>
<dbReference type="AlphaFoldDB" id="A0A4Z0C450"/>
<dbReference type="NCBIfam" id="TIGR00051">
    <property type="entry name" value="YbgC/FadM family acyl-CoA thioesterase"/>
    <property type="match status" value="1"/>
</dbReference>
<dbReference type="InterPro" id="IPR050832">
    <property type="entry name" value="Bact_Acetyltransf"/>
</dbReference>
<dbReference type="InterPro" id="IPR000182">
    <property type="entry name" value="GNAT_dom"/>
</dbReference>
<sequence length="297" mass="32915">MTTQPQPLDRSAFRFFHRLRVRWAEVDMQKIVFNAHYLMYFDTAVADYWRALALPYEEAMHQLDGDLYVKTASIEFHGSARMDDQLEIGLRCARIGNSSMRFEGAIFRGDRLLITGELLYVFADPATQTSRPVPQALRDILTGYEAGEPMVQVRAGRWSELGEAAGALRTRVFVQEQGVPQSLEWDGLDEDALHVLATNRLGQVVGTGRLLQPEPGTAKIGRVAVHPVLRGSGVGRALMAELLAQAAARGDREAVLHAQCSAEAFYLRLGFLPRGERFEEAGIAHVEMSAPLPGRPA</sequence>
<dbReference type="RefSeq" id="WP_135283852.1">
    <property type="nucleotide sequence ID" value="NZ_SMLL01000001.1"/>
</dbReference>
<evidence type="ECO:0000313" key="5">
    <source>
        <dbReference type="EMBL" id="TFZ04969.1"/>
    </source>
</evidence>
<protein>
    <submittedName>
        <fullName evidence="5">YbgC/FadM family acyl-CoA thioesterase</fullName>
        <ecNumber evidence="5">3.1.2.-</ecNumber>
    </submittedName>
</protein>
<keyword evidence="6" id="KW-1185">Reference proteome</keyword>
<organism evidence="5 6">
    <name type="scientific">Ramlibacter rhizophilus</name>
    <dbReference type="NCBI Taxonomy" id="1781167"/>
    <lineage>
        <taxon>Bacteria</taxon>
        <taxon>Pseudomonadati</taxon>
        <taxon>Pseudomonadota</taxon>
        <taxon>Betaproteobacteria</taxon>
        <taxon>Burkholderiales</taxon>
        <taxon>Comamonadaceae</taxon>
        <taxon>Ramlibacter</taxon>
    </lineage>
</organism>
<dbReference type="Gene3D" id="3.40.630.30">
    <property type="match status" value="1"/>
</dbReference>
<evidence type="ECO:0000259" key="4">
    <source>
        <dbReference type="PROSITE" id="PS51186"/>
    </source>
</evidence>
<dbReference type="GO" id="GO:0016747">
    <property type="term" value="F:acyltransferase activity, transferring groups other than amino-acyl groups"/>
    <property type="evidence" value="ECO:0007669"/>
    <property type="project" value="InterPro"/>
</dbReference>
<dbReference type="InterPro" id="IPR016181">
    <property type="entry name" value="Acyl_CoA_acyltransferase"/>
</dbReference>
<dbReference type="CDD" id="cd04301">
    <property type="entry name" value="NAT_SF"/>
    <property type="match status" value="1"/>
</dbReference>
<evidence type="ECO:0000256" key="2">
    <source>
        <dbReference type="ARBA" id="ARBA00022801"/>
    </source>
</evidence>
<feature type="domain" description="N-acetyltransferase" evidence="4">
    <location>
        <begin position="151"/>
        <end position="293"/>
    </location>
</feature>
<keyword evidence="2 5" id="KW-0378">Hydrolase</keyword>
<dbReference type="PROSITE" id="PS51186">
    <property type="entry name" value="GNAT"/>
    <property type="match status" value="1"/>
</dbReference>
<dbReference type="Pfam" id="PF13673">
    <property type="entry name" value="Acetyltransf_10"/>
    <property type="match status" value="1"/>
</dbReference>
<dbReference type="EC" id="3.1.2.-" evidence="5"/>
<evidence type="ECO:0000256" key="1">
    <source>
        <dbReference type="ARBA" id="ARBA00022679"/>
    </source>
</evidence>
<proteinExistence type="predicted"/>
<accession>A0A4Z0C450</accession>
<dbReference type="InterPro" id="IPR006684">
    <property type="entry name" value="YbgC/YbaW"/>
</dbReference>
<comment type="caution">
    <text evidence="5">The sequence shown here is derived from an EMBL/GenBank/DDBJ whole genome shotgun (WGS) entry which is preliminary data.</text>
</comment>
<dbReference type="PANTHER" id="PTHR43877">
    <property type="entry name" value="AMINOALKYLPHOSPHONATE N-ACETYLTRANSFERASE-RELATED-RELATED"/>
    <property type="match status" value="1"/>
</dbReference>
<dbReference type="GO" id="GO:0016790">
    <property type="term" value="F:thiolester hydrolase activity"/>
    <property type="evidence" value="ECO:0007669"/>
    <property type="project" value="UniProtKB-ARBA"/>
</dbReference>
<dbReference type="Pfam" id="PF03061">
    <property type="entry name" value="4HBT"/>
    <property type="match status" value="1"/>
</dbReference>
<dbReference type="InterPro" id="IPR029069">
    <property type="entry name" value="HotDog_dom_sf"/>
</dbReference>
<keyword evidence="3" id="KW-0012">Acyltransferase</keyword>
<evidence type="ECO:0000256" key="3">
    <source>
        <dbReference type="ARBA" id="ARBA00023315"/>
    </source>
</evidence>